<dbReference type="AlphaFoldDB" id="A0AAU9K6S8"/>
<evidence type="ECO:0000256" key="2">
    <source>
        <dbReference type="ARBA" id="ARBA00022692"/>
    </source>
</evidence>
<evidence type="ECO:0000256" key="3">
    <source>
        <dbReference type="ARBA" id="ARBA00022989"/>
    </source>
</evidence>
<gene>
    <name evidence="6" type="ORF">BSTOLATCC_MIC57074</name>
</gene>
<comment type="subcellular location">
    <subcellularLocation>
        <location evidence="1">Membrane</location>
        <topology evidence="1">Multi-pass membrane protein</topology>
    </subcellularLocation>
</comment>
<evidence type="ECO:0000256" key="4">
    <source>
        <dbReference type="ARBA" id="ARBA00023136"/>
    </source>
</evidence>
<evidence type="ECO:0000313" key="6">
    <source>
        <dbReference type="EMBL" id="CAG9332785.1"/>
    </source>
</evidence>
<evidence type="ECO:0000313" key="7">
    <source>
        <dbReference type="Proteomes" id="UP001162131"/>
    </source>
</evidence>
<name>A0AAU9K6S8_9CILI</name>
<dbReference type="InterPro" id="IPR013714">
    <property type="entry name" value="Golgi_TVP15"/>
</dbReference>
<evidence type="ECO:0008006" key="8">
    <source>
        <dbReference type="Google" id="ProtNLM"/>
    </source>
</evidence>
<dbReference type="Pfam" id="PF08507">
    <property type="entry name" value="COPI_assoc"/>
    <property type="match status" value="1"/>
</dbReference>
<keyword evidence="7" id="KW-1185">Reference proteome</keyword>
<evidence type="ECO:0000256" key="1">
    <source>
        <dbReference type="ARBA" id="ARBA00004141"/>
    </source>
</evidence>
<feature type="transmembrane region" description="Helical" evidence="5">
    <location>
        <begin position="88"/>
        <end position="119"/>
    </location>
</feature>
<sequence>MDIDVDLIKKSLPKQDVFLRVLSLICGIGMFILSIFDFADYKVDEPIDVFLPLYYAIFGVLMIVSEFRPGVLIRYFRFLCETFGKGMFYIFSGTMCIKGSFVLQYIMAAYCIAIGVFILCCKAVDGEPQASDPPEGQ</sequence>
<feature type="transmembrane region" description="Helical" evidence="5">
    <location>
        <begin position="17"/>
        <end position="36"/>
    </location>
</feature>
<comment type="caution">
    <text evidence="6">The sequence shown here is derived from an EMBL/GenBank/DDBJ whole genome shotgun (WGS) entry which is preliminary data.</text>
</comment>
<keyword evidence="2 5" id="KW-0812">Transmembrane</keyword>
<protein>
    <recommendedName>
        <fullName evidence="8">COPI associated protein</fullName>
    </recommendedName>
</protein>
<accession>A0AAU9K6S8</accession>
<proteinExistence type="predicted"/>
<dbReference type="EMBL" id="CAJZBQ010000055">
    <property type="protein sequence ID" value="CAG9332785.1"/>
    <property type="molecule type" value="Genomic_DNA"/>
</dbReference>
<dbReference type="PANTHER" id="PTHR28128">
    <property type="entry name" value="GOLGI APPARATUS MEMBRANE PROTEIN TVP15"/>
    <property type="match status" value="1"/>
</dbReference>
<dbReference type="PANTHER" id="PTHR28128:SF1">
    <property type="entry name" value="GOLGI APPARATUS MEMBRANE PROTEIN TVP15"/>
    <property type="match status" value="1"/>
</dbReference>
<dbReference type="Proteomes" id="UP001162131">
    <property type="component" value="Unassembled WGS sequence"/>
</dbReference>
<organism evidence="6 7">
    <name type="scientific">Blepharisma stoltei</name>
    <dbReference type="NCBI Taxonomy" id="1481888"/>
    <lineage>
        <taxon>Eukaryota</taxon>
        <taxon>Sar</taxon>
        <taxon>Alveolata</taxon>
        <taxon>Ciliophora</taxon>
        <taxon>Postciliodesmatophora</taxon>
        <taxon>Heterotrichea</taxon>
        <taxon>Heterotrichida</taxon>
        <taxon>Blepharismidae</taxon>
        <taxon>Blepharisma</taxon>
    </lineage>
</organism>
<keyword evidence="3 5" id="KW-1133">Transmembrane helix</keyword>
<feature type="transmembrane region" description="Helical" evidence="5">
    <location>
        <begin position="56"/>
        <end position="76"/>
    </location>
</feature>
<evidence type="ECO:0000256" key="5">
    <source>
        <dbReference type="SAM" id="Phobius"/>
    </source>
</evidence>
<reference evidence="6" key="1">
    <citation type="submission" date="2021-09" db="EMBL/GenBank/DDBJ databases">
        <authorList>
            <consortium name="AG Swart"/>
            <person name="Singh M."/>
            <person name="Singh A."/>
            <person name="Seah K."/>
            <person name="Emmerich C."/>
        </authorList>
    </citation>
    <scope>NUCLEOTIDE SEQUENCE</scope>
    <source>
        <strain evidence="6">ATCC30299</strain>
    </source>
</reference>
<keyword evidence="4 5" id="KW-0472">Membrane</keyword>
<dbReference type="GO" id="GO:0016020">
    <property type="term" value="C:membrane"/>
    <property type="evidence" value="ECO:0007669"/>
    <property type="project" value="UniProtKB-SubCell"/>
</dbReference>